<evidence type="ECO:0000259" key="1">
    <source>
        <dbReference type="Pfam" id="PF21530"/>
    </source>
</evidence>
<organism evidence="2">
    <name type="scientific">Mucor ambiguus</name>
    <dbReference type="NCBI Taxonomy" id="91626"/>
    <lineage>
        <taxon>Eukaryota</taxon>
        <taxon>Fungi</taxon>
        <taxon>Fungi incertae sedis</taxon>
        <taxon>Mucoromycota</taxon>
        <taxon>Mucoromycotina</taxon>
        <taxon>Mucoromycetes</taxon>
        <taxon>Mucorales</taxon>
        <taxon>Mucorineae</taxon>
        <taxon>Mucoraceae</taxon>
        <taxon>Mucor</taxon>
    </lineage>
</organism>
<reference evidence="2" key="1">
    <citation type="submission" date="2014-09" db="EMBL/GenBank/DDBJ databases">
        <title>Draft genome sequence of an oleaginous Mucoromycotina fungus Mucor ambiguus NBRC6742.</title>
        <authorList>
            <person name="Takeda I."/>
            <person name="Yamane N."/>
            <person name="Morita T."/>
            <person name="Tamano K."/>
            <person name="Machida M."/>
            <person name="Baker S."/>
            <person name="Koike H."/>
        </authorList>
    </citation>
    <scope>NUCLEOTIDE SEQUENCE</scope>
    <source>
        <strain evidence="2">NBRC 6742</strain>
    </source>
</reference>
<dbReference type="OrthoDB" id="2449559at2759"/>
<accession>A0A0C9MRE5</accession>
<dbReference type="AlphaFoldDB" id="A0A0C9MRE5"/>
<name>A0A0C9MRE5_9FUNG</name>
<keyword evidence="3" id="KW-1185">Reference proteome</keyword>
<dbReference type="EMBL" id="DF836604">
    <property type="protein sequence ID" value="GAN10039.1"/>
    <property type="molecule type" value="Genomic_DNA"/>
</dbReference>
<proteinExistence type="predicted"/>
<sequence>MLDLVRKCRVEVDMKLVDFIKNRIVNFQSVPSNCVRLYTTNKAARAANRDAVNQLPGELVELKSIDYPANNQTAIAALDFETHLISKLYVQIGAIVMLIRNMDVENGWSNGTLATVTAVSPNCLQLQHLGTGSSKRIYRV</sequence>
<evidence type="ECO:0000313" key="2">
    <source>
        <dbReference type="EMBL" id="GAN10039.1"/>
    </source>
</evidence>
<dbReference type="InterPro" id="IPR049163">
    <property type="entry name" value="Pif1-like_2B_dom"/>
</dbReference>
<dbReference type="SUPFAM" id="SSF52540">
    <property type="entry name" value="P-loop containing nucleoside triphosphate hydrolases"/>
    <property type="match status" value="1"/>
</dbReference>
<evidence type="ECO:0000313" key="3">
    <source>
        <dbReference type="Proteomes" id="UP000053815"/>
    </source>
</evidence>
<dbReference type="Proteomes" id="UP000053815">
    <property type="component" value="Unassembled WGS sequence"/>
</dbReference>
<gene>
    <name evidence="2" type="ORF">MAM1_0315d09573</name>
</gene>
<feature type="domain" description="DNA helicase Pif1-like 2B" evidence="1">
    <location>
        <begin position="88"/>
        <end position="117"/>
    </location>
</feature>
<protein>
    <recommendedName>
        <fullName evidence="1">DNA helicase Pif1-like 2B domain-containing protein</fullName>
    </recommendedName>
</protein>
<dbReference type="STRING" id="91626.A0A0C9MRE5"/>
<dbReference type="InterPro" id="IPR027417">
    <property type="entry name" value="P-loop_NTPase"/>
</dbReference>
<dbReference type="Pfam" id="PF21530">
    <property type="entry name" value="Pif1_2B_dom"/>
    <property type="match status" value="1"/>
</dbReference>